<feature type="domain" description="HTH marR-type" evidence="2">
    <location>
        <begin position="6"/>
        <end position="141"/>
    </location>
</feature>
<reference evidence="4" key="1">
    <citation type="journal article" date="2019" name="Int. J. Syst. Evol. Microbiol.">
        <title>The Global Catalogue of Microorganisms (GCM) 10K type strain sequencing project: providing services to taxonomists for standard genome sequencing and annotation.</title>
        <authorList>
            <consortium name="The Broad Institute Genomics Platform"/>
            <consortium name="The Broad Institute Genome Sequencing Center for Infectious Disease"/>
            <person name="Wu L."/>
            <person name="Ma J."/>
        </authorList>
    </citation>
    <scope>NUCLEOTIDE SEQUENCE [LARGE SCALE GENOMIC DNA]</scope>
    <source>
        <strain evidence="4">CCUG 15531</strain>
    </source>
</reference>
<comment type="caution">
    <text evidence="3">The sequence shown here is derived from an EMBL/GenBank/DDBJ whole genome shotgun (WGS) entry which is preliminary data.</text>
</comment>
<dbReference type="PRINTS" id="PR00598">
    <property type="entry name" value="HTHMARR"/>
</dbReference>
<dbReference type="SMART" id="SM00347">
    <property type="entry name" value="HTH_MARR"/>
    <property type="match status" value="1"/>
</dbReference>
<keyword evidence="4" id="KW-1185">Reference proteome</keyword>
<dbReference type="InterPro" id="IPR039422">
    <property type="entry name" value="MarR/SlyA-like"/>
</dbReference>
<accession>A0ABW4ML98</accession>
<evidence type="ECO:0000313" key="4">
    <source>
        <dbReference type="Proteomes" id="UP001597227"/>
    </source>
</evidence>
<dbReference type="RefSeq" id="WP_099361662.1">
    <property type="nucleotide sequence ID" value="NZ_JBHUEK010000010.1"/>
</dbReference>
<gene>
    <name evidence="3" type="ORF">ACFSFW_08465</name>
</gene>
<proteinExistence type="predicted"/>
<dbReference type="InterPro" id="IPR000835">
    <property type="entry name" value="HTH_MarR-typ"/>
</dbReference>
<dbReference type="InterPro" id="IPR036390">
    <property type="entry name" value="WH_DNA-bd_sf"/>
</dbReference>
<protein>
    <submittedName>
        <fullName evidence="3">MarR family winged helix-turn-helix transcriptional regulator</fullName>
    </submittedName>
</protein>
<name>A0ABW4ML98_9BACI</name>
<sequence>MAKTNIKELVDLYVDVSFSVNTIADSLVKEQLGTELTNEQHYTLRYINKVGSCTSTELAEVFEVKKSAITAIINRLFEKGLIDRTRDENDRRLVYLTLSTRGEKLFLKTEERVNNLVESIIGEFSEEEIVQFLKTYEKLNGILQKIKQNKVVE</sequence>
<evidence type="ECO:0000313" key="3">
    <source>
        <dbReference type="EMBL" id="MFD1778698.1"/>
    </source>
</evidence>
<dbReference type="SUPFAM" id="SSF46785">
    <property type="entry name" value="Winged helix' DNA-binding domain"/>
    <property type="match status" value="1"/>
</dbReference>
<dbReference type="Pfam" id="PF01047">
    <property type="entry name" value="MarR"/>
    <property type="match status" value="1"/>
</dbReference>
<dbReference type="PROSITE" id="PS50995">
    <property type="entry name" value="HTH_MARR_2"/>
    <property type="match status" value="1"/>
</dbReference>
<evidence type="ECO:0000256" key="1">
    <source>
        <dbReference type="ARBA" id="ARBA00023125"/>
    </source>
</evidence>
<dbReference type="InterPro" id="IPR036388">
    <property type="entry name" value="WH-like_DNA-bd_sf"/>
</dbReference>
<keyword evidence="1" id="KW-0238">DNA-binding</keyword>
<dbReference type="EMBL" id="JBHUEK010000010">
    <property type="protein sequence ID" value="MFD1778698.1"/>
    <property type="molecule type" value="Genomic_DNA"/>
</dbReference>
<organism evidence="3 4">
    <name type="scientific">Fredinandcohnia salidurans</name>
    <dbReference type="NCBI Taxonomy" id="2595041"/>
    <lineage>
        <taxon>Bacteria</taxon>
        <taxon>Bacillati</taxon>
        <taxon>Bacillota</taxon>
        <taxon>Bacilli</taxon>
        <taxon>Bacillales</taxon>
        <taxon>Bacillaceae</taxon>
        <taxon>Fredinandcohnia</taxon>
    </lineage>
</organism>
<dbReference type="PANTHER" id="PTHR33164">
    <property type="entry name" value="TRANSCRIPTIONAL REGULATOR, MARR FAMILY"/>
    <property type="match status" value="1"/>
</dbReference>
<evidence type="ECO:0000259" key="2">
    <source>
        <dbReference type="PROSITE" id="PS50995"/>
    </source>
</evidence>
<dbReference type="Gene3D" id="1.10.10.10">
    <property type="entry name" value="Winged helix-like DNA-binding domain superfamily/Winged helix DNA-binding domain"/>
    <property type="match status" value="1"/>
</dbReference>
<dbReference type="PANTHER" id="PTHR33164:SF99">
    <property type="entry name" value="MARR FAMILY REGULATORY PROTEIN"/>
    <property type="match status" value="1"/>
</dbReference>
<dbReference type="Proteomes" id="UP001597227">
    <property type="component" value="Unassembled WGS sequence"/>
</dbReference>